<dbReference type="AlphaFoldDB" id="A0A4S8IQ42"/>
<evidence type="ECO:0000313" key="1">
    <source>
        <dbReference type="EMBL" id="THU50661.1"/>
    </source>
</evidence>
<comment type="caution">
    <text evidence="1">The sequence shown here is derived from an EMBL/GenBank/DDBJ whole genome shotgun (WGS) entry which is preliminary data.</text>
</comment>
<dbReference type="GO" id="GO:0000149">
    <property type="term" value="F:SNARE binding"/>
    <property type="evidence" value="ECO:0007669"/>
    <property type="project" value="TreeGrafter"/>
</dbReference>
<sequence>MLRLLSNRENTLTNLEILKVTGWVVEYQENLVGLGVDESLAQVCSESSAMDPLMNAYIERIQATTEVSFYCILINGTQIFLRQIRYNHQRKQKMEDCIHQQQSIYSGSWGEQVQIVHENSTDIMLYRTALAITQAKRQRLEEPTSDIGLEPICAMINNNLRCHELSMDLSNSIMEALPENYVEQVNFEDTCKGFLDVAKVCQYHYRKL</sequence>
<dbReference type="InterPro" id="IPR010326">
    <property type="entry name" value="EXOC3/Sec6"/>
</dbReference>
<dbReference type="Pfam" id="PF06046">
    <property type="entry name" value="Sec6"/>
    <property type="match status" value="1"/>
</dbReference>
<dbReference type="PANTHER" id="PTHR21292">
    <property type="entry name" value="EXOCYST COMPLEX COMPONENT SEC6-RELATED"/>
    <property type="match status" value="1"/>
</dbReference>
<dbReference type="PANTHER" id="PTHR21292:SF1">
    <property type="entry name" value="EXOCYST COMPLEX COMPONENT 3"/>
    <property type="match status" value="1"/>
</dbReference>
<protein>
    <submittedName>
        <fullName evidence="1">Uncharacterized protein</fullName>
    </submittedName>
</protein>
<dbReference type="EMBL" id="PYDT01000009">
    <property type="protein sequence ID" value="THU50661.1"/>
    <property type="molecule type" value="Genomic_DNA"/>
</dbReference>
<dbReference type="GO" id="GO:0000145">
    <property type="term" value="C:exocyst"/>
    <property type="evidence" value="ECO:0007669"/>
    <property type="project" value="InterPro"/>
</dbReference>
<gene>
    <name evidence="1" type="ORF">C4D60_Mb06t22640</name>
</gene>
<keyword evidence="2" id="KW-1185">Reference proteome</keyword>
<name>A0A4S8IQ42_MUSBA</name>
<reference evidence="1 2" key="1">
    <citation type="journal article" date="2019" name="Nat. Plants">
        <title>Genome sequencing of Musa balbisiana reveals subgenome evolution and function divergence in polyploid bananas.</title>
        <authorList>
            <person name="Yao X."/>
        </authorList>
    </citation>
    <scope>NUCLEOTIDE SEQUENCE [LARGE SCALE GENOMIC DNA]</scope>
    <source>
        <strain evidence="2">cv. DH-PKW</strain>
        <tissue evidence="1">Leaves</tissue>
    </source>
</reference>
<accession>A0A4S8IQ42</accession>
<dbReference type="GO" id="GO:0006887">
    <property type="term" value="P:exocytosis"/>
    <property type="evidence" value="ECO:0007669"/>
    <property type="project" value="InterPro"/>
</dbReference>
<evidence type="ECO:0000313" key="2">
    <source>
        <dbReference type="Proteomes" id="UP000317650"/>
    </source>
</evidence>
<organism evidence="1 2">
    <name type="scientific">Musa balbisiana</name>
    <name type="common">Banana</name>
    <dbReference type="NCBI Taxonomy" id="52838"/>
    <lineage>
        <taxon>Eukaryota</taxon>
        <taxon>Viridiplantae</taxon>
        <taxon>Streptophyta</taxon>
        <taxon>Embryophyta</taxon>
        <taxon>Tracheophyta</taxon>
        <taxon>Spermatophyta</taxon>
        <taxon>Magnoliopsida</taxon>
        <taxon>Liliopsida</taxon>
        <taxon>Zingiberales</taxon>
        <taxon>Musaceae</taxon>
        <taxon>Musa</taxon>
    </lineage>
</organism>
<dbReference type="Gene3D" id="1.10.357.50">
    <property type="match status" value="1"/>
</dbReference>
<dbReference type="Proteomes" id="UP000317650">
    <property type="component" value="Chromosome 6"/>
</dbReference>
<dbReference type="STRING" id="52838.A0A4S8IQ42"/>
<proteinExistence type="predicted"/>
<dbReference type="GO" id="GO:0051601">
    <property type="term" value="P:exocyst localization"/>
    <property type="evidence" value="ECO:0007669"/>
    <property type="project" value="TreeGrafter"/>
</dbReference>